<keyword evidence="8" id="KW-1185">Reference proteome</keyword>
<reference evidence="7 8" key="1">
    <citation type="submission" date="2024-01" db="EMBL/GenBank/DDBJ databases">
        <authorList>
            <person name="Waweru B."/>
        </authorList>
    </citation>
    <scope>NUCLEOTIDE SEQUENCE [LARGE SCALE GENOMIC DNA]</scope>
</reference>
<gene>
    <name evidence="7" type="ORF">DCAF_LOCUS16678</name>
</gene>
<dbReference type="EMBL" id="CAWUPB010001160">
    <property type="protein sequence ID" value="CAK7342217.1"/>
    <property type="molecule type" value="Genomic_DNA"/>
</dbReference>
<dbReference type="InterPro" id="IPR003029">
    <property type="entry name" value="S1_domain"/>
</dbReference>
<comment type="caution">
    <text evidence="7">The sequence shown here is derived from an EMBL/GenBank/DDBJ whole genome shotgun (WGS) entry which is preliminary data.</text>
</comment>
<dbReference type="InterPro" id="IPR011990">
    <property type="entry name" value="TPR-like_helical_dom_sf"/>
</dbReference>
<dbReference type="SMART" id="SM00386">
    <property type="entry name" value="HAT"/>
    <property type="match status" value="6"/>
</dbReference>
<comment type="subcellular location">
    <subcellularLocation>
        <location evidence="1">Nucleus</location>
        <location evidence="1">Nucleolus</location>
    </subcellularLocation>
</comment>
<feature type="compositionally biased region" description="Basic residues" evidence="5">
    <location>
        <begin position="501"/>
        <end position="511"/>
    </location>
</feature>
<dbReference type="Gene3D" id="2.40.50.140">
    <property type="entry name" value="Nucleic acid-binding proteins"/>
    <property type="match status" value="3"/>
</dbReference>
<dbReference type="GO" id="GO:0032040">
    <property type="term" value="C:small-subunit processome"/>
    <property type="evidence" value="ECO:0007669"/>
    <property type="project" value="TreeGrafter"/>
</dbReference>
<dbReference type="PANTHER" id="PTHR23270">
    <property type="entry name" value="PROGRAMMED CELL DEATH PROTEIN 11 PRE-RRNA PROCESSING PROTEIN RRP5"/>
    <property type="match status" value="1"/>
</dbReference>
<name>A0AAV1RY03_9ROSI</name>
<keyword evidence="2" id="KW-0698">rRNA processing</keyword>
<dbReference type="FunFam" id="1.25.40.10:FF:000065">
    <property type="entry name" value="Programmed cell death 11"/>
    <property type="match status" value="1"/>
</dbReference>
<feature type="domain" description="S1 motif" evidence="6">
    <location>
        <begin position="243"/>
        <end position="312"/>
    </location>
</feature>
<dbReference type="Gene3D" id="1.25.40.10">
    <property type="entry name" value="Tetratricopeptide repeat domain"/>
    <property type="match status" value="2"/>
</dbReference>
<feature type="domain" description="S1 motif" evidence="6">
    <location>
        <begin position="135"/>
        <end position="209"/>
    </location>
</feature>
<dbReference type="PANTHER" id="PTHR23270:SF10">
    <property type="entry name" value="PROTEIN RRP5 HOMOLOG"/>
    <property type="match status" value="1"/>
</dbReference>
<keyword evidence="3" id="KW-0677">Repeat</keyword>
<dbReference type="GO" id="GO:0006364">
    <property type="term" value="P:rRNA processing"/>
    <property type="evidence" value="ECO:0007669"/>
    <property type="project" value="UniProtKB-KW"/>
</dbReference>
<feature type="compositionally biased region" description="Basic and acidic residues" evidence="5">
    <location>
        <begin position="512"/>
        <end position="531"/>
    </location>
</feature>
<keyword evidence="4" id="KW-0539">Nucleus</keyword>
<evidence type="ECO:0000313" key="7">
    <source>
        <dbReference type="EMBL" id="CAK7342217.1"/>
    </source>
</evidence>
<dbReference type="SUPFAM" id="SSF50249">
    <property type="entry name" value="Nucleic acid-binding proteins"/>
    <property type="match status" value="3"/>
</dbReference>
<dbReference type="Proteomes" id="UP001314170">
    <property type="component" value="Unassembled WGS sequence"/>
</dbReference>
<dbReference type="InterPro" id="IPR055430">
    <property type="entry name" value="HAT_Syf1_CNRKL1_C"/>
</dbReference>
<dbReference type="InterPro" id="IPR045209">
    <property type="entry name" value="Rrp5"/>
</dbReference>
<evidence type="ECO:0000259" key="6">
    <source>
        <dbReference type="PROSITE" id="PS50126"/>
    </source>
</evidence>
<sequence>MDLKSNSNADSCMIEDKLMPEEYEISSGQRVNGYVYKVDGEWASLTMSRRLKAKLFVLDSACEPSELQEFQKRFYVGKAVTGHVLNYNKEKASLRLVLHPLCAASQTLVDGEAPNMADVQSNAPVDSITAHFQKGDIVGGRISKILPGVGGLLVQIGPHIHGRVHFTELQDLLVPDPLSGYQEGQFVKSKVLEISHSVKGTIHIDLSFRLSLNGMLGQNSAELSNNQDAPSKHVDKIEDLQPGMFVQGYVKNVSSKGCFILLSRKLDAKILLSNLSEGFVDDLEKEFPIGKLVTGRVLSVELLSKRIEVTLKKLSASSASKSEISDLSRLRVGEIISGRIKRVESYGLFIAIDHTNLVGLCHMSQLPDNHIGNIELKYRAGEKVTAKILKVDEERRRISLGMKDLDVQDDMHSSKEESDEEMSENGSMDDTNALKMFPESSLLGIQNMDVECENEHSILAQAESRASIPPLEVTLDDTEHSQPNDCVGRNRHIDEADTIVKKKKQEKQKPKKLSEHEISAAEERRLEEDEPRTADEFEMVIRSSPNNSFLWIEYMRFMLSLADIEKARSIAERALSTINIREENEKLNIWVAYFNLENEYGNPPEEAVKKVFQRALQYCDPKKLHLALLKMYKKTNQNKLVDELLDKMIKKFKHSCKVWLKRVKWLLKQKQDGVQSVVQRALLSLPRHKHIKFVSQTAIREFKCGVADRGRTLFEEILREYPKRTDLWSVYLDQEIKLGDVDVIRALFERAISLSLPPKKMKFLFKKYLEYEKSLGDEKLIESVKQKAMEYVQNTLA</sequence>
<dbReference type="SMART" id="SM00316">
    <property type="entry name" value="S1"/>
    <property type="match status" value="4"/>
</dbReference>
<dbReference type="Pfam" id="PF23231">
    <property type="entry name" value="HAT_Syf1_CNRKL1_C"/>
    <property type="match status" value="1"/>
</dbReference>
<dbReference type="GO" id="GO:0003723">
    <property type="term" value="F:RNA binding"/>
    <property type="evidence" value="ECO:0007669"/>
    <property type="project" value="TreeGrafter"/>
</dbReference>
<evidence type="ECO:0000256" key="4">
    <source>
        <dbReference type="ARBA" id="ARBA00023242"/>
    </source>
</evidence>
<dbReference type="InterPro" id="IPR012340">
    <property type="entry name" value="NA-bd_OB-fold"/>
</dbReference>
<accession>A0AAV1RY03</accession>
<evidence type="ECO:0000256" key="1">
    <source>
        <dbReference type="ARBA" id="ARBA00004604"/>
    </source>
</evidence>
<dbReference type="InterPro" id="IPR003107">
    <property type="entry name" value="HAT"/>
</dbReference>
<dbReference type="FunFam" id="2.40.50.140:FF:000155">
    <property type="entry name" value="rRNA biogenesis protein RRP5"/>
    <property type="match status" value="1"/>
</dbReference>
<dbReference type="FunFam" id="2.40.50.140:FF:000159">
    <property type="entry name" value="rRNA biogenesis protein rrp5"/>
    <property type="match status" value="1"/>
</dbReference>
<organism evidence="7 8">
    <name type="scientific">Dovyalis caffra</name>
    <dbReference type="NCBI Taxonomy" id="77055"/>
    <lineage>
        <taxon>Eukaryota</taxon>
        <taxon>Viridiplantae</taxon>
        <taxon>Streptophyta</taxon>
        <taxon>Embryophyta</taxon>
        <taxon>Tracheophyta</taxon>
        <taxon>Spermatophyta</taxon>
        <taxon>Magnoliopsida</taxon>
        <taxon>eudicotyledons</taxon>
        <taxon>Gunneridae</taxon>
        <taxon>Pentapetalae</taxon>
        <taxon>rosids</taxon>
        <taxon>fabids</taxon>
        <taxon>Malpighiales</taxon>
        <taxon>Salicaceae</taxon>
        <taxon>Flacourtieae</taxon>
        <taxon>Dovyalis</taxon>
    </lineage>
</organism>
<evidence type="ECO:0000256" key="3">
    <source>
        <dbReference type="ARBA" id="ARBA00022737"/>
    </source>
</evidence>
<evidence type="ECO:0000313" key="8">
    <source>
        <dbReference type="Proteomes" id="UP001314170"/>
    </source>
</evidence>
<evidence type="ECO:0000256" key="2">
    <source>
        <dbReference type="ARBA" id="ARBA00022552"/>
    </source>
</evidence>
<dbReference type="Pfam" id="PF00575">
    <property type="entry name" value="S1"/>
    <property type="match status" value="2"/>
</dbReference>
<protein>
    <recommendedName>
        <fullName evidence="6">S1 motif domain-containing protein</fullName>
    </recommendedName>
</protein>
<evidence type="ECO:0000256" key="5">
    <source>
        <dbReference type="SAM" id="MobiDB-lite"/>
    </source>
</evidence>
<feature type="region of interest" description="Disordered" evidence="5">
    <location>
        <begin position="500"/>
        <end position="531"/>
    </location>
</feature>
<proteinExistence type="predicted"/>
<feature type="domain" description="S1 motif" evidence="6">
    <location>
        <begin position="333"/>
        <end position="403"/>
    </location>
</feature>
<feature type="region of interest" description="Disordered" evidence="5">
    <location>
        <begin position="408"/>
        <end position="431"/>
    </location>
</feature>
<dbReference type="SUPFAM" id="SSF48452">
    <property type="entry name" value="TPR-like"/>
    <property type="match status" value="2"/>
</dbReference>
<dbReference type="PROSITE" id="PS50126">
    <property type="entry name" value="S1"/>
    <property type="match status" value="3"/>
</dbReference>
<dbReference type="AlphaFoldDB" id="A0AAV1RY03"/>